<comment type="function">
    <text evidence="6">Part of the phosphoribosylformylglycinamidine synthase complex involved in the purines biosynthetic pathway. Catalyzes the ATP-dependent conversion of formylglycinamide ribonucleotide (FGAR) and glutamine to yield formylglycinamidine ribonucleotide (FGAM) and glutamate. The FGAM synthase complex is composed of three subunits. PurQ produces an ammonia molecule by converting glutamine to glutamate. PurL transfers the ammonia molecule to FGAR to form FGAM in an ATP-dependent manner. PurS interacts with PurQ and PurL and is thought to assist in the transfer of the ammonia molecule from PurQ to PurL.</text>
</comment>
<reference evidence="7 8" key="1">
    <citation type="submission" date="2016-09" db="EMBL/GenBank/DDBJ databases">
        <title>Genome-resolved meta-omics ties microbial dynamics to process performance in biotechnology for thiocyanate degradation.</title>
        <authorList>
            <person name="Kantor R.S."/>
            <person name="Huddy R.J."/>
            <person name="Iyer R."/>
            <person name="Thomas B.C."/>
            <person name="Brown C.T."/>
            <person name="Anantharaman K."/>
            <person name="Tringe S."/>
            <person name="Hettich R.L."/>
            <person name="Harrison S.T."/>
            <person name="Banfield J.F."/>
        </authorList>
    </citation>
    <scope>NUCLEOTIDE SEQUENCE [LARGE SCALE GENOMIC DNA]</scope>
    <source>
        <strain evidence="7">59-99</strain>
    </source>
</reference>
<dbReference type="UniPathway" id="UPA00074">
    <property type="reaction ID" value="UER00128"/>
</dbReference>
<evidence type="ECO:0000256" key="3">
    <source>
        <dbReference type="ARBA" id="ARBA00022741"/>
    </source>
</evidence>
<dbReference type="Gene3D" id="3.30.1280.10">
    <property type="entry name" value="Phosphoribosylformylglycinamidine synthase subunit PurS"/>
    <property type="match status" value="1"/>
</dbReference>
<sequence length="91" mass="9912">MKTYTAHVTVTLRRAILDVQGKTVEHALHSLHMPALSDVRIGKHIELQVQAPDRDTAAGLVDDACRKLLANPVMEDYTVQILEPVSAGVTA</sequence>
<dbReference type="InterPro" id="IPR003850">
    <property type="entry name" value="PurS"/>
</dbReference>
<organism evidence="7 8">
    <name type="scientific">Candidatus Kapaibacterium thiocyanatum</name>
    <dbReference type="NCBI Taxonomy" id="1895771"/>
    <lineage>
        <taxon>Bacteria</taxon>
        <taxon>Pseudomonadati</taxon>
        <taxon>Candidatus Kapaibacteriota</taxon>
        <taxon>Candidatus Kapaibacteriia</taxon>
        <taxon>Candidatus Kapaibacteriales</taxon>
        <taxon>Candidatus Kapaibacteriaceae</taxon>
        <taxon>Candidatus Kapaibacterium</taxon>
    </lineage>
</organism>
<dbReference type="InterPro" id="IPR036604">
    <property type="entry name" value="PurS-like_sf"/>
</dbReference>
<dbReference type="GO" id="GO:0005524">
    <property type="term" value="F:ATP binding"/>
    <property type="evidence" value="ECO:0007669"/>
    <property type="project" value="UniProtKB-UniRule"/>
</dbReference>
<accession>A0A1M3KV82</accession>
<dbReference type="PANTHER" id="PTHR34696:SF1">
    <property type="entry name" value="PHOSPHORIBOSYLFORMYLGLYCINAMIDINE SYNTHASE SUBUNIT PURS"/>
    <property type="match status" value="1"/>
</dbReference>
<comment type="subunit">
    <text evidence="6">Part of the FGAM synthase complex composed of 1 PurL, 1 PurQ and 2 PurS subunits.</text>
</comment>
<dbReference type="NCBIfam" id="NF004630">
    <property type="entry name" value="PRK05974.1"/>
    <property type="match status" value="1"/>
</dbReference>
<protein>
    <recommendedName>
        <fullName evidence="6">Phosphoribosylformylglycinamidine synthase subunit PurS</fullName>
        <shortName evidence="6">FGAM synthase</shortName>
        <ecNumber evidence="6">6.3.5.3</ecNumber>
    </recommendedName>
    <alternativeName>
        <fullName evidence="6">Formylglycinamide ribonucleotide amidotransferase subunit III</fullName>
        <shortName evidence="6">FGAR amidotransferase III</shortName>
        <shortName evidence="6">FGAR-AT III</shortName>
    </alternativeName>
    <alternativeName>
        <fullName evidence="6">Phosphoribosylformylglycinamidine synthase subunit III</fullName>
    </alternativeName>
</protein>
<dbReference type="GO" id="GO:0005737">
    <property type="term" value="C:cytoplasm"/>
    <property type="evidence" value="ECO:0007669"/>
    <property type="project" value="UniProtKB-SubCell"/>
</dbReference>
<dbReference type="GO" id="GO:0006189">
    <property type="term" value="P:'de novo' IMP biosynthetic process"/>
    <property type="evidence" value="ECO:0007669"/>
    <property type="project" value="UniProtKB-UniRule"/>
</dbReference>
<evidence type="ECO:0000256" key="6">
    <source>
        <dbReference type="HAMAP-Rule" id="MF_01926"/>
    </source>
</evidence>
<gene>
    <name evidence="6" type="primary">purS</name>
    <name evidence="7" type="ORF">BGO89_13220</name>
</gene>
<evidence type="ECO:0000313" key="7">
    <source>
        <dbReference type="EMBL" id="OJX56292.1"/>
    </source>
</evidence>
<dbReference type="SUPFAM" id="SSF82697">
    <property type="entry name" value="PurS-like"/>
    <property type="match status" value="1"/>
</dbReference>
<dbReference type="PANTHER" id="PTHR34696">
    <property type="entry name" value="PHOSPHORIBOSYLFORMYLGLYCINAMIDINE SYNTHASE SUBUNIT PURS"/>
    <property type="match status" value="1"/>
</dbReference>
<comment type="similarity">
    <text evidence="6">Belongs to the PurS family.</text>
</comment>
<keyword evidence="3 6" id="KW-0547">Nucleotide-binding</keyword>
<dbReference type="Proteomes" id="UP000184233">
    <property type="component" value="Unassembled WGS sequence"/>
</dbReference>
<comment type="pathway">
    <text evidence="6">Purine metabolism; IMP biosynthesis via de novo pathway; 5-amino-1-(5-phospho-D-ribosyl)imidazole from N(2)-formyl-N(1)-(5-phospho-D-ribosyl)glycinamide: step 1/2.</text>
</comment>
<name>A0A1M3KV82_9BACT</name>
<evidence type="ECO:0000256" key="1">
    <source>
        <dbReference type="ARBA" id="ARBA00022490"/>
    </source>
</evidence>
<dbReference type="EMBL" id="MKVH01000025">
    <property type="protein sequence ID" value="OJX56292.1"/>
    <property type="molecule type" value="Genomic_DNA"/>
</dbReference>
<evidence type="ECO:0000256" key="5">
    <source>
        <dbReference type="ARBA" id="ARBA00022840"/>
    </source>
</evidence>
<keyword evidence="5 6" id="KW-0067">ATP-binding</keyword>
<comment type="caution">
    <text evidence="7">The sequence shown here is derived from an EMBL/GenBank/DDBJ whole genome shotgun (WGS) entry which is preliminary data.</text>
</comment>
<dbReference type="STRING" id="1895771.BGO89_13220"/>
<dbReference type="NCBIfam" id="TIGR00302">
    <property type="entry name" value="phosphoribosylformylglycinamidine synthase subunit PurS"/>
    <property type="match status" value="1"/>
</dbReference>
<dbReference type="Pfam" id="PF02700">
    <property type="entry name" value="PurS"/>
    <property type="match status" value="1"/>
</dbReference>
<keyword evidence="2 6" id="KW-0436">Ligase</keyword>
<comment type="subcellular location">
    <subcellularLocation>
        <location evidence="6">Cytoplasm</location>
    </subcellularLocation>
</comment>
<keyword evidence="1 6" id="KW-0963">Cytoplasm</keyword>
<evidence type="ECO:0000256" key="2">
    <source>
        <dbReference type="ARBA" id="ARBA00022598"/>
    </source>
</evidence>
<evidence type="ECO:0000256" key="4">
    <source>
        <dbReference type="ARBA" id="ARBA00022755"/>
    </source>
</evidence>
<evidence type="ECO:0000313" key="8">
    <source>
        <dbReference type="Proteomes" id="UP000184233"/>
    </source>
</evidence>
<keyword evidence="4 6" id="KW-0658">Purine biosynthesis</keyword>
<dbReference type="GO" id="GO:0004642">
    <property type="term" value="F:phosphoribosylformylglycinamidine synthase activity"/>
    <property type="evidence" value="ECO:0007669"/>
    <property type="project" value="UniProtKB-UniRule"/>
</dbReference>
<dbReference type="AlphaFoldDB" id="A0A1M3KV82"/>
<proteinExistence type="inferred from homology"/>
<dbReference type="HAMAP" id="MF_01926">
    <property type="entry name" value="PurS"/>
    <property type="match status" value="1"/>
</dbReference>
<dbReference type="EC" id="6.3.5.3" evidence="6"/>
<comment type="catalytic activity">
    <reaction evidence="6">
        <text>N(2)-formyl-N(1)-(5-phospho-beta-D-ribosyl)glycinamide + L-glutamine + ATP + H2O = 2-formamido-N(1)-(5-O-phospho-beta-D-ribosyl)acetamidine + L-glutamate + ADP + phosphate + H(+)</text>
        <dbReference type="Rhea" id="RHEA:17129"/>
        <dbReference type="ChEBI" id="CHEBI:15377"/>
        <dbReference type="ChEBI" id="CHEBI:15378"/>
        <dbReference type="ChEBI" id="CHEBI:29985"/>
        <dbReference type="ChEBI" id="CHEBI:30616"/>
        <dbReference type="ChEBI" id="CHEBI:43474"/>
        <dbReference type="ChEBI" id="CHEBI:58359"/>
        <dbReference type="ChEBI" id="CHEBI:147286"/>
        <dbReference type="ChEBI" id="CHEBI:147287"/>
        <dbReference type="ChEBI" id="CHEBI:456216"/>
        <dbReference type="EC" id="6.3.5.3"/>
    </reaction>
</comment>